<name>A0AAD9LVE5_9PEZI</name>
<feature type="transmembrane region" description="Helical" evidence="3">
    <location>
        <begin position="12"/>
        <end position="33"/>
    </location>
</feature>
<dbReference type="InterPro" id="IPR000182">
    <property type="entry name" value="GNAT_dom"/>
</dbReference>
<evidence type="ECO:0000256" key="3">
    <source>
        <dbReference type="SAM" id="Phobius"/>
    </source>
</evidence>
<keyword evidence="3" id="KW-0812">Transmembrane</keyword>
<dbReference type="PANTHER" id="PTHR43877">
    <property type="entry name" value="AMINOALKYLPHOSPHONATE N-ACETYLTRANSFERASE-RELATED-RELATED"/>
    <property type="match status" value="1"/>
</dbReference>
<comment type="caution">
    <text evidence="5">The sequence shown here is derived from an EMBL/GenBank/DDBJ whole genome shotgun (WGS) entry which is preliminary data.</text>
</comment>
<dbReference type="Gene3D" id="3.40.630.30">
    <property type="match status" value="1"/>
</dbReference>
<gene>
    <name evidence="5" type="ORF">LX32DRAFT_658092</name>
</gene>
<feature type="domain" description="N-acetyltransferase" evidence="4">
    <location>
        <begin position="85"/>
        <end position="233"/>
    </location>
</feature>
<evidence type="ECO:0000256" key="1">
    <source>
        <dbReference type="ARBA" id="ARBA00022679"/>
    </source>
</evidence>
<evidence type="ECO:0000313" key="6">
    <source>
        <dbReference type="Proteomes" id="UP001232148"/>
    </source>
</evidence>
<evidence type="ECO:0000256" key="2">
    <source>
        <dbReference type="ARBA" id="ARBA00023315"/>
    </source>
</evidence>
<keyword evidence="1" id="KW-0808">Transferase</keyword>
<dbReference type="GO" id="GO:0016747">
    <property type="term" value="F:acyltransferase activity, transferring groups other than amino-acyl groups"/>
    <property type="evidence" value="ECO:0007669"/>
    <property type="project" value="InterPro"/>
</dbReference>
<reference evidence="5" key="1">
    <citation type="submission" date="2021-06" db="EMBL/GenBank/DDBJ databases">
        <title>Comparative genomics, transcriptomics and evolutionary studies reveal genomic signatures of adaptation to plant cell wall in hemibiotrophic fungi.</title>
        <authorList>
            <consortium name="DOE Joint Genome Institute"/>
            <person name="Baroncelli R."/>
            <person name="Diaz J.F."/>
            <person name="Benocci T."/>
            <person name="Peng M."/>
            <person name="Battaglia E."/>
            <person name="Haridas S."/>
            <person name="Andreopoulos W."/>
            <person name="Labutti K."/>
            <person name="Pangilinan J."/>
            <person name="Floch G.L."/>
            <person name="Makela M.R."/>
            <person name="Henrissat B."/>
            <person name="Grigoriev I.V."/>
            <person name="Crouch J.A."/>
            <person name="De Vries R.P."/>
            <person name="Sukno S.A."/>
            <person name="Thon M.R."/>
        </authorList>
    </citation>
    <scope>NUCLEOTIDE SEQUENCE</scope>
    <source>
        <strain evidence="5">MAFF235873</strain>
    </source>
</reference>
<keyword evidence="3" id="KW-1133">Transmembrane helix</keyword>
<dbReference type="CDD" id="cd04301">
    <property type="entry name" value="NAT_SF"/>
    <property type="match status" value="1"/>
</dbReference>
<keyword evidence="6" id="KW-1185">Reference proteome</keyword>
<organism evidence="5 6">
    <name type="scientific">Colletotrichum zoysiae</name>
    <dbReference type="NCBI Taxonomy" id="1216348"/>
    <lineage>
        <taxon>Eukaryota</taxon>
        <taxon>Fungi</taxon>
        <taxon>Dikarya</taxon>
        <taxon>Ascomycota</taxon>
        <taxon>Pezizomycotina</taxon>
        <taxon>Sordariomycetes</taxon>
        <taxon>Hypocreomycetidae</taxon>
        <taxon>Glomerellales</taxon>
        <taxon>Glomerellaceae</taxon>
        <taxon>Colletotrichum</taxon>
        <taxon>Colletotrichum graminicola species complex</taxon>
    </lineage>
</organism>
<sequence length="252" mass="27850">MALLCFGSICELMFVAYYLVVTCVTTVDGAMYYTVNKLLCRFIYNDMSGMTHKDSSESFSILPVKSERDLERWVPGLCRLLQSCVNIDPASSSLGFRAPLSAAKATTYWESLSGQLFGAEPTATLFVAARASRPDPEVIGTFQLATQTKETHAHKAEVRKLLVAAEERGRGLGRTLMATAERFASETLGKTLLLLDTRTESPARAFYLRLGYTEWGVCPDYAKSAIGELHDVSFFHKILDASNEDEESRTGN</sequence>
<accession>A0AAD9LVE5</accession>
<proteinExistence type="predicted"/>
<dbReference type="InterPro" id="IPR050832">
    <property type="entry name" value="Bact_Acetyltransf"/>
</dbReference>
<keyword evidence="3" id="KW-0472">Membrane</keyword>
<dbReference type="SUPFAM" id="SSF55729">
    <property type="entry name" value="Acyl-CoA N-acyltransferases (Nat)"/>
    <property type="match status" value="1"/>
</dbReference>
<dbReference type="AlphaFoldDB" id="A0AAD9LVE5"/>
<dbReference type="EMBL" id="MU843072">
    <property type="protein sequence ID" value="KAK2021912.1"/>
    <property type="molecule type" value="Genomic_DNA"/>
</dbReference>
<dbReference type="InterPro" id="IPR016181">
    <property type="entry name" value="Acyl_CoA_acyltransferase"/>
</dbReference>
<dbReference type="Proteomes" id="UP001232148">
    <property type="component" value="Unassembled WGS sequence"/>
</dbReference>
<dbReference type="Pfam" id="PF00583">
    <property type="entry name" value="Acetyltransf_1"/>
    <property type="match status" value="1"/>
</dbReference>
<dbReference type="PROSITE" id="PS51186">
    <property type="entry name" value="GNAT"/>
    <property type="match status" value="1"/>
</dbReference>
<keyword evidence="2" id="KW-0012">Acyltransferase</keyword>
<evidence type="ECO:0000313" key="5">
    <source>
        <dbReference type="EMBL" id="KAK2021912.1"/>
    </source>
</evidence>
<evidence type="ECO:0000259" key="4">
    <source>
        <dbReference type="PROSITE" id="PS51186"/>
    </source>
</evidence>
<protein>
    <submittedName>
        <fullName evidence="5">Acyl-CoA N-acyltransferase</fullName>
    </submittedName>
</protein>